<feature type="coiled-coil region" evidence="1">
    <location>
        <begin position="250"/>
        <end position="277"/>
    </location>
</feature>
<evidence type="ECO:0000313" key="2">
    <source>
        <dbReference type="EMBL" id="ABG25599.1"/>
    </source>
</evidence>
<keyword evidence="1" id="KW-0175">Coiled coil</keyword>
<dbReference type="OrthoDB" id="26786at10239"/>
<dbReference type="GeneID" id="5179435"/>
<organism evidence="2 3">
    <name type="scientific">Ranid herpesvirus 2</name>
    <dbReference type="NCBI Taxonomy" id="389214"/>
    <lineage>
        <taxon>Viruses</taxon>
        <taxon>Duplodnaviria</taxon>
        <taxon>Heunggongvirae</taxon>
        <taxon>Peploviricota</taxon>
        <taxon>Herviviricetes</taxon>
        <taxon>Herpesvirales</taxon>
        <taxon>Alloherpesviridae</taxon>
        <taxon>Batravirus</taxon>
        <taxon>Batravirus ranidallo2</taxon>
    </lineage>
</organism>
<dbReference type="RefSeq" id="YP_656630.1">
    <property type="nucleotide sequence ID" value="NC_008210.1"/>
</dbReference>
<dbReference type="Proteomes" id="UP000120576">
    <property type="component" value="Genome"/>
</dbReference>
<name>Q14VY4_9VIRU</name>
<reference evidence="2 3" key="1">
    <citation type="journal article" date="2006" name="J. Gen. Virol.">
        <title>Genome sequences of two frog herpesviruses.</title>
        <authorList>
            <person name="Davison A.J."/>
            <person name="Cunningham C."/>
            <person name="Sauerbier W."/>
            <person name="McKinnell R.G."/>
        </authorList>
    </citation>
    <scope>NUCLEOTIDE SEQUENCE [LARGE SCALE GENOMIC DNA]</scope>
    <source>
        <strain evidence="2">ATCC VR-568</strain>
    </source>
</reference>
<dbReference type="EMBL" id="DQ665652">
    <property type="protein sequence ID" value="ABG25599.1"/>
    <property type="molecule type" value="Genomic_DNA"/>
</dbReference>
<evidence type="ECO:0000313" key="3">
    <source>
        <dbReference type="Proteomes" id="UP000120576"/>
    </source>
</evidence>
<sequence>MLKTYDALCRCRMARCRRLLGGGTAQPIGKEESKDLSYLRSLNLQAPKDQIPSMKPAIELYLFLIYRSLFKEVKPCSRLMEQDMISLSDYDRAFSELSLNYSSWSYERVERRIKDLLLFWRFVLQFPVLPTFVDDVALCFFCLAAAPKEMARYKEYLLHTQCCHYAMPVEEEIERQEADMHTSEELNAQAKREAPVRLNLHPDKKLKQWLQGESDTKSMIAARKKEDEHYRSKRAVCEKETKNFDSLMRLVKAKGMKLKLSNRMETLERRAVKLRVTCGRRECTKFVHAEPFVQLYYFMYHSQVRNTNLTRVVEEQSQPKARQEEAEICFDKLKTTSIKSSEVISAFYLFLLPPKYSLETMLNPRFPVADLLYASRLSMVKITVFRNMIKQISYSSLCGTLFKDTCLAAQADEFCASLCRLLWSVTNIYAFCVVYNHGRRAWYRADETPLFGEAERTDEEGGCAWNLRSPAQERSSARFYHVQGLEWFIRYMHIDGRCTYYHADTDVRLLSALAALVGLLGT</sequence>
<dbReference type="KEGG" id="vg:5179435"/>
<accession>Q14VY4</accession>
<protein>
    <submittedName>
        <fullName evidence="2">ORF122</fullName>
    </submittedName>
</protein>
<proteinExistence type="predicted"/>
<evidence type="ECO:0000256" key="1">
    <source>
        <dbReference type="SAM" id="Coils"/>
    </source>
</evidence>
<keyword evidence="3" id="KW-1185">Reference proteome</keyword>